<accession>A0A2S2RC33</accession>
<evidence type="ECO:0000256" key="6">
    <source>
        <dbReference type="ARBA" id="ARBA00022833"/>
    </source>
</evidence>
<evidence type="ECO:0000256" key="3">
    <source>
        <dbReference type="ARBA" id="ARBA00022723"/>
    </source>
</evidence>
<comment type="subcellular location">
    <subcellularLocation>
        <location evidence="1">Nucleus</location>
    </subcellularLocation>
</comment>
<evidence type="ECO:0000256" key="4">
    <source>
        <dbReference type="ARBA" id="ARBA00022737"/>
    </source>
</evidence>
<evidence type="ECO:0000313" key="13">
    <source>
        <dbReference type="Proteomes" id="UP000694846"/>
    </source>
</evidence>
<dbReference type="FunFam" id="3.30.160.60:FF:000031">
    <property type="entry name" value="GLI family zinc finger 3"/>
    <property type="match status" value="1"/>
</dbReference>
<evidence type="ECO:0000256" key="9">
    <source>
        <dbReference type="PROSITE-ProRule" id="PRU00042"/>
    </source>
</evidence>
<dbReference type="Gene3D" id="3.30.160.60">
    <property type="entry name" value="Classic Zinc Finger"/>
    <property type="match status" value="5"/>
</dbReference>
<dbReference type="InterPro" id="IPR013087">
    <property type="entry name" value="Znf_C2H2_type"/>
</dbReference>
<evidence type="ECO:0000256" key="2">
    <source>
        <dbReference type="ARBA" id="ARBA00010831"/>
    </source>
</evidence>
<dbReference type="FunFam" id="3.30.160.60:FF:000019">
    <property type="entry name" value="GLI family zinc finger 3"/>
    <property type="match status" value="1"/>
</dbReference>
<gene>
    <name evidence="12" type="primary">Glis3</name>
    <name evidence="14" type="synonym">LOC112682382</name>
    <name evidence="12" type="ORF">g.174853</name>
</gene>
<evidence type="ECO:0000256" key="5">
    <source>
        <dbReference type="ARBA" id="ARBA00022771"/>
    </source>
</evidence>
<dbReference type="GO" id="GO:0008270">
    <property type="term" value="F:zinc ion binding"/>
    <property type="evidence" value="ECO:0007669"/>
    <property type="project" value="UniProtKB-KW"/>
</dbReference>
<dbReference type="SUPFAM" id="SSF57667">
    <property type="entry name" value="beta-beta-alpha zinc fingers"/>
    <property type="match status" value="2"/>
</dbReference>
<keyword evidence="13" id="KW-1185">Reference proteome</keyword>
<evidence type="ECO:0000256" key="1">
    <source>
        <dbReference type="ARBA" id="ARBA00004123"/>
    </source>
</evidence>
<evidence type="ECO:0000256" key="7">
    <source>
        <dbReference type="ARBA" id="ARBA00023125"/>
    </source>
</evidence>
<feature type="domain" description="C2H2-type" evidence="11">
    <location>
        <begin position="353"/>
        <end position="382"/>
    </location>
</feature>
<feature type="region of interest" description="Disordered" evidence="10">
    <location>
        <begin position="36"/>
        <end position="70"/>
    </location>
</feature>
<comment type="similarity">
    <text evidence="2">Belongs to the GLI C2H2-type zinc-finger protein family.</text>
</comment>
<name>A0A2S2RC33_9HEMI</name>
<dbReference type="InterPro" id="IPR056436">
    <property type="entry name" value="Znf-C2H2_ZIC1-5/GLI1-3-like"/>
</dbReference>
<keyword evidence="7" id="KW-0238">DNA-binding</keyword>
<dbReference type="EMBL" id="GGMS01017929">
    <property type="protein sequence ID" value="MBY87132.1"/>
    <property type="molecule type" value="Transcribed_RNA"/>
</dbReference>
<dbReference type="GO" id="GO:0140297">
    <property type="term" value="F:DNA-binding transcription factor binding"/>
    <property type="evidence" value="ECO:0007669"/>
    <property type="project" value="UniProtKB-ARBA"/>
</dbReference>
<dbReference type="GO" id="GO:0000978">
    <property type="term" value="F:RNA polymerase II cis-regulatory region sequence-specific DNA binding"/>
    <property type="evidence" value="ECO:0007669"/>
    <property type="project" value="TreeGrafter"/>
</dbReference>
<evidence type="ECO:0000259" key="11">
    <source>
        <dbReference type="PROSITE" id="PS50157"/>
    </source>
</evidence>
<evidence type="ECO:0000313" key="14">
    <source>
        <dbReference type="RefSeq" id="XP_025408744.1"/>
    </source>
</evidence>
<feature type="domain" description="C2H2-type" evidence="11">
    <location>
        <begin position="293"/>
        <end position="322"/>
    </location>
</feature>
<dbReference type="PROSITE" id="PS50157">
    <property type="entry name" value="ZINC_FINGER_C2H2_2"/>
    <property type="match status" value="4"/>
</dbReference>
<keyword evidence="4" id="KW-0677">Repeat</keyword>
<feature type="domain" description="C2H2-type" evidence="11">
    <location>
        <begin position="323"/>
        <end position="352"/>
    </location>
</feature>
<dbReference type="Pfam" id="PF23561">
    <property type="entry name" value="zf-C2H2_15"/>
    <property type="match status" value="1"/>
</dbReference>
<reference evidence="12" key="1">
    <citation type="submission" date="2018-04" db="EMBL/GenBank/DDBJ databases">
        <title>Transcriptome assembly of Sipha flava.</title>
        <authorList>
            <person name="Scully E.D."/>
            <person name="Geib S.M."/>
            <person name="Palmer N.A."/>
            <person name="Koch K."/>
            <person name="Bradshaw J."/>
            <person name="Heng-Moss T."/>
            <person name="Sarath G."/>
        </authorList>
    </citation>
    <scope>NUCLEOTIDE SEQUENCE</scope>
</reference>
<dbReference type="PROSITE" id="PS00028">
    <property type="entry name" value="ZINC_FINGER_C2H2_1"/>
    <property type="match status" value="3"/>
</dbReference>
<evidence type="ECO:0000256" key="8">
    <source>
        <dbReference type="ARBA" id="ARBA00023242"/>
    </source>
</evidence>
<dbReference type="AlphaFoldDB" id="A0A2S2RC33"/>
<evidence type="ECO:0000313" key="12">
    <source>
        <dbReference type="EMBL" id="MBY87132.1"/>
    </source>
</evidence>
<protein>
    <submittedName>
        <fullName evidence="14">Transcriptional activator cubitus interruptus-like isoform X1</fullName>
    </submittedName>
    <submittedName>
        <fullName evidence="12">Zinc finger protein</fullName>
    </submittedName>
</protein>
<sequence>MKIENDVDPCVWFSECLGPEPQDWMKDVGLDWFDEELLGPPESPRAQPTVNNDNGADHHHHRVHHHYHHHHHHDHQQYYHDYPSYTIESSAWLIQQNQLQSTDSDEDSLPPPVLPSMIPGTRSFSDELHKIRKPYSLGLPSTTAGLASEIQDLDSFGHTVTADVEDLYTFNIPFLTNDQDDESFLVSDNQVVMPKRDCDAIIYDTLLEPVHQADPCDDGVRTCEWEGCTVKVDGPGQEPLVKHIEKLHVNTASRGACAQYTCQWRGCPRRVRPFNARYKLLIHMRVHSGDKPNKCTFDGCPKSFSRLENLKIHQRSHTGEKPYSCQFLGCVKAFSNSSDRAKHQRTHFEQKPYACTASGCNKRYTDPSSLRKHVKNHNPQPSTKQCAKNVLPKYHIQSNLPITTNIQTICYPDEKQFKIKLEKTQW</sequence>
<dbReference type="InterPro" id="IPR043359">
    <property type="entry name" value="GLI-like"/>
</dbReference>
<keyword evidence="3" id="KW-0479">Metal-binding</keyword>
<evidence type="ECO:0000256" key="10">
    <source>
        <dbReference type="SAM" id="MobiDB-lite"/>
    </source>
</evidence>
<dbReference type="GO" id="GO:0005634">
    <property type="term" value="C:nucleus"/>
    <property type="evidence" value="ECO:0007669"/>
    <property type="project" value="UniProtKB-SubCell"/>
</dbReference>
<dbReference type="PANTHER" id="PTHR45718">
    <property type="entry name" value="TRANSCRIPTIONAL ACTIVATOR CUBITUS INTERRUPTUS"/>
    <property type="match status" value="1"/>
</dbReference>
<keyword evidence="5 9" id="KW-0863">Zinc-finger</keyword>
<keyword evidence="8" id="KW-0539">Nucleus</keyword>
<dbReference type="SMART" id="SM00355">
    <property type="entry name" value="ZnF_C2H2"/>
    <property type="match status" value="5"/>
</dbReference>
<feature type="domain" description="C2H2-type" evidence="11">
    <location>
        <begin position="260"/>
        <end position="292"/>
    </location>
</feature>
<dbReference type="FunFam" id="3.30.160.60:FF:000048">
    <property type="entry name" value="GLI family zinc finger 3"/>
    <property type="match status" value="1"/>
</dbReference>
<keyword evidence="6" id="KW-0862">Zinc</keyword>
<dbReference type="FunFam" id="3.30.160.60:FF:000359">
    <property type="entry name" value="GLIS family zinc finger 2"/>
    <property type="match status" value="1"/>
</dbReference>
<dbReference type="GO" id="GO:0000981">
    <property type="term" value="F:DNA-binding transcription factor activity, RNA polymerase II-specific"/>
    <property type="evidence" value="ECO:0007669"/>
    <property type="project" value="TreeGrafter"/>
</dbReference>
<dbReference type="Pfam" id="PF00096">
    <property type="entry name" value="zf-C2H2"/>
    <property type="match status" value="3"/>
</dbReference>
<proteinExistence type="inferred from homology"/>
<dbReference type="OrthoDB" id="3214149at2759"/>
<dbReference type="InterPro" id="IPR036236">
    <property type="entry name" value="Znf_C2H2_sf"/>
</dbReference>
<feature type="compositionally biased region" description="Basic residues" evidence="10">
    <location>
        <begin position="58"/>
        <end position="70"/>
    </location>
</feature>
<dbReference type="GO" id="GO:0000122">
    <property type="term" value="P:negative regulation of transcription by RNA polymerase II"/>
    <property type="evidence" value="ECO:0007669"/>
    <property type="project" value="UniProtKB-ARBA"/>
</dbReference>
<dbReference type="RefSeq" id="XP_025408744.1">
    <property type="nucleotide sequence ID" value="XM_025552959.1"/>
</dbReference>
<dbReference type="Proteomes" id="UP000694846">
    <property type="component" value="Unplaced"/>
</dbReference>
<reference evidence="14" key="2">
    <citation type="submission" date="2025-04" db="UniProtKB">
        <authorList>
            <consortium name="RefSeq"/>
        </authorList>
    </citation>
    <scope>IDENTIFICATION</scope>
    <source>
        <tissue evidence="14">Whole body</tissue>
    </source>
</reference>
<dbReference type="PANTHER" id="PTHR45718:SF7">
    <property type="entry name" value="C2H2-TYPE DOMAIN-CONTAINING PROTEIN"/>
    <property type="match status" value="1"/>
</dbReference>
<organism evidence="12">
    <name type="scientific">Sipha flava</name>
    <name type="common">yellow sugarcane aphid</name>
    <dbReference type="NCBI Taxonomy" id="143950"/>
    <lineage>
        <taxon>Eukaryota</taxon>
        <taxon>Metazoa</taxon>
        <taxon>Ecdysozoa</taxon>
        <taxon>Arthropoda</taxon>
        <taxon>Hexapoda</taxon>
        <taxon>Insecta</taxon>
        <taxon>Pterygota</taxon>
        <taxon>Neoptera</taxon>
        <taxon>Paraneoptera</taxon>
        <taxon>Hemiptera</taxon>
        <taxon>Sternorrhyncha</taxon>
        <taxon>Aphidomorpha</taxon>
        <taxon>Aphidoidea</taxon>
        <taxon>Aphididae</taxon>
        <taxon>Sipha</taxon>
    </lineage>
</organism>